<dbReference type="EMBL" id="JANPWB010000016">
    <property type="protein sequence ID" value="KAJ1081666.1"/>
    <property type="molecule type" value="Genomic_DNA"/>
</dbReference>
<feature type="region of interest" description="Disordered" evidence="1">
    <location>
        <begin position="1"/>
        <end position="26"/>
    </location>
</feature>
<reference evidence="2" key="1">
    <citation type="journal article" date="2022" name="bioRxiv">
        <title>Sequencing and chromosome-scale assembly of the giantPleurodeles waltlgenome.</title>
        <authorList>
            <person name="Brown T."/>
            <person name="Elewa A."/>
            <person name="Iarovenko S."/>
            <person name="Subramanian E."/>
            <person name="Araus A.J."/>
            <person name="Petzold A."/>
            <person name="Susuki M."/>
            <person name="Suzuki K.-i.T."/>
            <person name="Hayashi T."/>
            <person name="Toyoda A."/>
            <person name="Oliveira C."/>
            <person name="Osipova E."/>
            <person name="Leigh N.D."/>
            <person name="Simon A."/>
            <person name="Yun M.H."/>
        </authorList>
    </citation>
    <scope>NUCLEOTIDE SEQUENCE</scope>
    <source>
        <strain evidence="2">20211129_DDA</strain>
        <tissue evidence="2">Liver</tissue>
    </source>
</reference>
<name>A0AAV7KQH6_PLEWA</name>
<evidence type="ECO:0000256" key="1">
    <source>
        <dbReference type="SAM" id="MobiDB-lite"/>
    </source>
</evidence>
<protein>
    <submittedName>
        <fullName evidence="2">Uncharacterized protein</fullName>
    </submittedName>
</protein>
<organism evidence="2 3">
    <name type="scientific">Pleurodeles waltl</name>
    <name type="common">Iberian ribbed newt</name>
    <dbReference type="NCBI Taxonomy" id="8319"/>
    <lineage>
        <taxon>Eukaryota</taxon>
        <taxon>Metazoa</taxon>
        <taxon>Chordata</taxon>
        <taxon>Craniata</taxon>
        <taxon>Vertebrata</taxon>
        <taxon>Euteleostomi</taxon>
        <taxon>Amphibia</taxon>
        <taxon>Batrachia</taxon>
        <taxon>Caudata</taxon>
        <taxon>Salamandroidea</taxon>
        <taxon>Salamandridae</taxon>
        <taxon>Pleurodelinae</taxon>
        <taxon>Pleurodeles</taxon>
    </lineage>
</organism>
<dbReference type="AlphaFoldDB" id="A0AAV7KQH6"/>
<feature type="region of interest" description="Disordered" evidence="1">
    <location>
        <begin position="68"/>
        <end position="105"/>
    </location>
</feature>
<evidence type="ECO:0000313" key="3">
    <source>
        <dbReference type="Proteomes" id="UP001066276"/>
    </source>
</evidence>
<keyword evidence="3" id="KW-1185">Reference proteome</keyword>
<gene>
    <name evidence="2" type="ORF">NDU88_001844</name>
</gene>
<dbReference type="Proteomes" id="UP001066276">
    <property type="component" value="Chromosome 12"/>
</dbReference>
<feature type="compositionally biased region" description="Polar residues" evidence="1">
    <location>
        <begin position="10"/>
        <end position="20"/>
    </location>
</feature>
<evidence type="ECO:0000313" key="2">
    <source>
        <dbReference type="EMBL" id="KAJ1081666.1"/>
    </source>
</evidence>
<comment type="caution">
    <text evidence="2">The sequence shown here is derived from an EMBL/GenBank/DDBJ whole genome shotgun (WGS) entry which is preliminary data.</text>
</comment>
<accession>A0AAV7KQH6</accession>
<sequence>MDAPGPPTLISPQQTASSNRRGAHPGRHVARLDNHIIPLDLCFRAPLMVPRGPRSVNLLSCSRQSGHLRSTQLGHSPAILRHQRPTSATPRPPRGTGKQEGGLMVGHNRPLRTAGDHLHTPFGLRFKPSTSSASLGAVMVPAMLWVRHSSMNAQLVLITPHSP</sequence>
<proteinExistence type="predicted"/>